<protein>
    <recommendedName>
        <fullName evidence="4">Lipoprotein</fullName>
    </recommendedName>
</protein>
<gene>
    <name evidence="2" type="ORF">J2X26_000087</name>
</gene>
<sequence length="156" mass="16237">MEQRLRVRHVGALLAVLGALSLSGCASPTAIEDFSGLPQVPVAAAAGADEEAEPELEEIEVPEGETAVVYLDYGDRLALVTWGSSTCPVVGSDIVVVEDADSGNSVRIETVAIPDDAICTADLVPHTTIFGTPENTTTTKPLNVDVNGEQIVVPVK</sequence>
<reference evidence="2 3" key="1">
    <citation type="submission" date="2023-07" db="EMBL/GenBank/DDBJ databases">
        <title>Sorghum-associated microbial communities from plants grown in Nebraska, USA.</title>
        <authorList>
            <person name="Schachtman D."/>
        </authorList>
    </citation>
    <scope>NUCLEOTIDE SEQUENCE [LARGE SCALE GENOMIC DNA]</scope>
    <source>
        <strain evidence="2 3">BE332</strain>
    </source>
</reference>
<keyword evidence="1" id="KW-0732">Signal</keyword>
<accession>A0ABU0E948</accession>
<proteinExistence type="predicted"/>
<evidence type="ECO:0000313" key="3">
    <source>
        <dbReference type="Proteomes" id="UP001239626"/>
    </source>
</evidence>
<evidence type="ECO:0008006" key="4">
    <source>
        <dbReference type="Google" id="ProtNLM"/>
    </source>
</evidence>
<dbReference type="Proteomes" id="UP001239626">
    <property type="component" value="Unassembled WGS sequence"/>
</dbReference>
<name>A0ABU0E948_9CELL</name>
<feature type="signal peptide" evidence="1">
    <location>
        <begin position="1"/>
        <end position="26"/>
    </location>
</feature>
<dbReference type="EMBL" id="JAUSVB010000001">
    <property type="protein sequence ID" value="MDQ0371790.1"/>
    <property type="molecule type" value="Genomic_DNA"/>
</dbReference>
<evidence type="ECO:0000313" key="2">
    <source>
        <dbReference type="EMBL" id="MDQ0371790.1"/>
    </source>
</evidence>
<keyword evidence="3" id="KW-1185">Reference proteome</keyword>
<feature type="chain" id="PRO_5046156589" description="Lipoprotein" evidence="1">
    <location>
        <begin position="27"/>
        <end position="156"/>
    </location>
</feature>
<organism evidence="2 3">
    <name type="scientific">Cellulomonas humilata</name>
    <dbReference type="NCBI Taxonomy" id="144055"/>
    <lineage>
        <taxon>Bacteria</taxon>
        <taxon>Bacillati</taxon>
        <taxon>Actinomycetota</taxon>
        <taxon>Actinomycetes</taxon>
        <taxon>Micrococcales</taxon>
        <taxon>Cellulomonadaceae</taxon>
        <taxon>Cellulomonas</taxon>
    </lineage>
</organism>
<evidence type="ECO:0000256" key="1">
    <source>
        <dbReference type="SAM" id="SignalP"/>
    </source>
</evidence>
<dbReference type="RefSeq" id="WP_307488844.1">
    <property type="nucleotide sequence ID" value="NZ_JAUSVB010000001.1"/>
</dbReference>
<dbReference type="PROSITE" id="PS51257">
    <property type="entry name" value="PROKAR_LIPOPROTEIN"/>
    <property type="match status" value="1"/>
</dbReference>
<comment type="caution">
    <text evidence="2">The sequence shown here is derived from an EMBL/GenBank/DDBJ whole genome shotgun (WGS) entry which is preliminary data.</text>
</comment>